<evidence type="ECO:0000256" key="7">
    <source>
        <dbReference type="ARBA" id="ARBA00022670"/>
    </source>
</evidence>
<evidence type="ECO:0000256" key="10">
    <source>
        <dbReference type="ARBA" id="ARBA00023211"/>
    </source>
</evidence>
<dbReference type="PROSITE" id="PS00631">
    <property type="entry name" value="CYTOSOL_AP"/>
    <property type="match status" value="1"/>
</dbReference>
<dbReference type="CDD" id="cd00433">
    <property type="entry name" value="Peptidase_M17"/>
    <property type="match status" value="1"/>
</dbReference>
<gene>
    <name evidence="13" type="ORF">FNV43_RR03386</name>
</gene>
<dbReference type="PRINTS" id="PR00481">
    <property type="entry name" value="LAMNOPPTDASE"/>
</dbReference>
<dbReference type="InterPro" id="IPR011356">
    <property type="entry name" value="Leucine_aapep/pepB"/>
</dbReference>
<feature type="domain" description="Cytosol aminopeptidase" evidence="12">
    <location>
        <begin position="427"/>
        <end position="434"/>
    </location>
</feature>
<comment type="cofactor">
    <cofactor evidence="3">
        <name>Mn(2+)</name>
        <dbReference type="ChEBI" id="CHEBI:29035"/>
    </cofactor>
</comment>
<organism evidence="13 14">
    <name type="scientific">Rhamnella rubrinervis</name>
    <dbReference type="NCBI Taxonomy" id="2594499"/>
    <lineage>
        <taxon>Eukaryota</taxon>
        <taxon>Viridiplantae</taxon>
        <taxon>Streptophyta</taxon>
        <taxon>Embryophyta</taxon>
        <taxon>Tracheophyta</taxon>
        <taxon>Spermatophyta</taxon>
        <taxon>Magnoliopsida</taxon>
        <taxon>eudicotyledons</taxon>
        <taxon>Gunneridae</taxon>
        <taxon>Pentapetalae</taxon>
        <taxon>rosids</taxon>
        <taxon>fabids</taxon>
        <taxon>Rosales</taxon>
        <taxon>Rhamnaceae</taxon>
        <taxon>rhamnoid group</taxon>
        <taxon>Rhamneae</taxon>
        <taxon>Rhamnella</taxon>
    </lineage>
</organism>
<keyword evidence="9" id="KW-0378">Hydrolase</keyword>
<accession>A0A8K0HJW8</accession>
<proteinExistence type="inferred from homology"/>
<dbReference type="NCBIfam" id="NF002076">
    <property type="entry name" value="PRK00913.2-3"/>
    <property type="match status" value="1"/>
</dbReference>
<dbReference type="SUPFAM" id="SSF53187">
    <property type="entry name" value="Zn-dependent exopeptidases"/>
    <property type="match status" value="1"/>
</dbReference>
<comment type="catalytic activity">
    <reaction evidence="1">
        <text>Release of an N-terminal amino acid, Xaa-|-Yaa-, in which Xaa is preferably Leu, but may be other amino acids including Pro although not Arg or Lys, and Yaa may be Pro. Amino acid amides and methyl esters are also readily hydrolyzed, but rates on arylamides are exceedingly low.</text>
        <dbReference type="EC" id="3.4.11.1"/>
    </reaction>
</comment>
<comment type="caution">
    <text evidence="13">The sequence shown here is derived from an EMBL/GenBank/DDBJ whole genome shotgun (WGS) entry which is preliminary data.</text>
</comment>
<keyword evidence="7" id="KW-0645">Protease</keyword>
<dbReference type="OrthoDB" id="412814at2759"/>
<comment type="similarity">
    <text evidence="4">Belongs to the peptidase M17 family.</text>
</comment>
<dbReference type="InterPro" id="IPR023042">
    <property type="entry name" value="Peptidase_M17_leu_NH2_pept"/>
</dbReference>
<dbReference type="FunFam" id="3.40.220.10:FF:000011">
    <property type="entry name" value="Leucine aminopeptidase 2, chloroplastic"/>
    <property type="match status" value="1"/>
</dbReference>
<reference evidence="13" key="1">
    <citation type="submission" date="2020-03" db="EMBL/GenBank/DDBJ databases">
        <title>A high-quality chromosome-level genome assembly of a woody plant with both climbing and erect habits, Rhamnella rubrinervis.</title>
        <authorList>
            <person name="Lu Z."/>
            <person name="Yang Y."/>
            <person name="Zhu X."/>
            <person name="Sun Y."/>
        </authorList>
    </citation>
    <scope>NUCLEOTIDE SEQUENCE</scope>
    <source>
        <strain evidence="13">BYM</strain>
        <tissue evidence="13">Leaf</tissue>
    </source>
</reference>
<evidence type="ECO:0000313" key="13">
    <source>
        <dbReference type="EMBL" id="KAF3452953.1"/>
    </source>
</evidence>
<dbReference type="Proteomes" id="UP000796880">
    <property type="component" value="Unassembled WGS sequence"/>
</dbReference>
<dbReference type="SUPFAM" id="SSF52949">
    <property type="entry name" value="Macro domain-like"/>
    <property type="match status" value="1"/>
</dbReference>
<dbReference type="FunFam" id="3.40.630.10:FF:000033">
    <property type="entry name" value="M17 leucyl aminopeptidase"/>
    <property type="match status" value="1"/>
</dbReference>
<evidence type="ECO:0000256" key="4">
    <source>
        <dbReference type="ARBA" id="ARBA00009528"/>
    </source>
</evidence>
<evidence type="ECO:0000259" key="12">
    <source>
        <dbReference type="PROSITE" id="PS00631"/>
    </source>
</evidence>
<dbReference type="Pfam" id="PF02789">
    <property type="entry name" value="Peptidase_M17_N"/>
    <property type="match status" value="1"/>
</dbReference>
<dbReference type="GO" id="GO:0005737">
    <property type="term" value="C:cytoplasm"/>
    <property type="evidence" value="ECO:0007669"/>
    <property type="project" value="InterPro"/>
</dbReference>
<dbReference type="GO" id="GO:0070006">
    <property type="term" value="F:metalloaminopeptidase activity"/>
    <property type="evidence" value="ECO:0007669"/>
    <property type="project" value="InterPro"/>
</dbReference>
<dbReference type="Gene3D" id="3.40.630.10">
    <property type="entry name" value="Zn peptidases"/>
    <property type="match status" value="1"/>
</dbReference>
<dbReference type="GO" id="GO:0030145">
    <property type="term" value="F:manganese ion binding"/>
    <property type="evidence" value="ECO:0007669"/>
    <property type="project" value="InterPro"/>
</dbReference>
<dbReference type="PANTHER" id="PTHR11963">
    <property type="entry name" value="LEUCINE AMINOPEPTIDASE-RELATED"/>
    <property type="match status" value="1"/>
</dbReference>
<dbReference type="InterPro" id="IPR008283">
    <property type="entry name" value="Peptidase_M17_N"/>
</dbReference>
<dbReference type="HAMAP" id="MF_00181">
    <property type="entry name" value="Cytosol_peptidase_M17"/>
    <property type="match status" value="1"/>
</dbReference>
<keyword evidence="14" id="KW-1185">Reference proteome</keyword>
<dbReference type="GO" id="GO:0006508">
    <property type="term" value="P:proteolysis"/>
    <property type="evidence" value="ECO:0007669"/>
    <property type="project" value="UniProtKB-KW"/>
</dbReference>
<dbReference type="InterPro" id="IPR036691">
    <property type="entry name" value="Endo/exonu/phosph_ase_sf"/>
</dbReference>
<evidence type="ECO:0000256" key="9">
    <source>
        <dbReference type="ARBA" id="ARBA00022801"/>
    </source>
</evidence>
<keyword evidence="10" id="KW-0464">Manganese</keyword>
<comment type="catalytic activity">
    <reaction evidence="2">
        <text>Release of N-terminal proline from a peptide.</text>
        <dbReference type="EC" id="3.4.11.5"/>
    </reaction>
</comment>
<keyword evidence="11" id="KW-0732">Signal</keyword>
<evidence type="ECO:0000256" key="5">
    <source>
        <dbReference type="ARBA" id="ARBA00011867"/>
    </source>
</evidence>
<dbReference type="InterPro" id="IPR000819">
    <property type="entry name" value="Peptidase_M17_C"/>
</dbReference>
<protein>
    <recommendedName>
        <fullName evidence="12">Cytosol aminopeptidase domain-containing protein</fullName>
    </recommendedName>
</protein>
<feature type="chain" id="PRO_5035438993" description="Cytosol aminopeptidase domain-containing protein" evidence="11">
    <location>
        <begin position="16"/>
        <end position="857"/>
    </location>
</feature>
<keyword evidence="6" id="KW-0031">Aminopeptidase</keyword>
<dbReference type="Pfam" id="PF00883">
    <property type="entry name" value="Peptidase_M17"/>
    <property type="match status" value="1"/>
</dbReference>
<dbReference type="Gene3D" id="3.60.10.10">
    <property type="entry name" value="Endonuclease/exonuclease/phosphatase"/>
    <property type="match status" value="1"/>
</dbReference>
<feature type="signal peptide" evidence="11">
    <location>
        <begin position="1"/>
        <end position="15"/>
    </location>
</feature>
<evidence type="ECO:0000256" key="6">
    <source>
        <dbReference type="ARBA" id="ARBA00022438"/>
    </source>
</evidence>
<dbReference type="Gene3D" id="3.40.220.10">
    <property type="entry name" value="Leucine Aminopeptidase, subunit E, domain 1"/>
    <property type="match status" value="1"/>
</dbReference>
<evidence type="ECO:0000256" key="2">
    <source>
        <dbReference type="ARBA" id="ARBA00001585"/>
    </source>
</evidence>
<evidence type="ECO:0000256" key="1">
    <source>
        <dbReference type="ARBA" id="ARBA00000135"/>
    </source>
</evidence>
<evidence type="ECO:0000256" key="11">
    <source>
        <dbReference type="SAM" id="SignalP"/>
    </source>
</evidence>
<dbReference type="InterPro" id="IPR043472">
    <property type="entry name" value="Macro_dom-like"/>
</dbReference>
<evidence type="ECO:0000256" key="3">
    <source>
        <dbReference type="ARBA" id="ARBA00001936"/>
    </source>
</evidence>
<comment type="subunit">
    <text evidence="5">Homohexamer (dimer of homotrimers).</text>
</comment>
<dbReference type="AlphaFoldDB" id="A0A8K0HJW8"/>
<dbReference type="EMBL" id="VOIH02000002">
    <property type="protein sequence ID" value="KAF3452953.1"/>
    <property type="molecule type" value="Genomic_DNA"/>
</dbReference>
<evidence type="ECO:0000256" key="8">
    <source>
        <dbReference type="ARBA" id="ARBA00022723"/>
    </source>
</evidence>
<dbReference type="FunFam" id="3.60.10.10:FF:000049">
    <property type="entry name" value="uncharacterized protein LOC103698197 isoform X2"/>
    <property type="match status" value="1"/>
</dbReference>
<sequence>MVAIVVTLASTLIAATSPSSSSFLTKLRSSPSLRLSFAVSPLGYRRGKLMAHTIAQATLGLTLPSTVEPVQISFAAKEVDLTEWKGDILAVAVTEKDLAKDENSKFENPILKKLDSHLGGLLAEASSEEDFTGKEGQSTILRLPGLGSKRVGLIGLGQSASSTASFRGLGESVAAAAKAAQASDIAIALASSEGFSAESKINTASAIASGTLLGVHDDNRYRSESKKPSLKSVDIIGLGTGPEIEKKLKYAEQVSSAVIFGKELVNSPANVLTPEALAEEASKIAATYNDVLSAKILDVEQCKELKMGSYLGVAAASANPPHFIHLCYKPPSGPIKVKLGLVGKGLTFDSGGYNIKTGPGCSIEIMKCDMGGSAAVLGAAKAIGQIKPPGVEIHFIIAACENMISGTGMRPGDIITASNGKTIEVNNTDAEGRLTLADALVYACNQGVEKVIDLATLTGACIVALGPSIAGVFTPSDELAKEVFTASEISGEKFWRMPMEESYWESMKSGVADMVNTGGRPGGSITAALFLKQFVDEKVQWLHIDLAGPVWNDKKRTATGFGVSTLVESAGRQSQFLGKEKGFVYKRYHKLFPDDTLYPTRSEIAIGLSSTRFVRYDELLVMNNLGYQGKDPKTLQMNIAPSSMTRRRYQIKVELIEGGTFWLSESPSVPGSMSWGSAVPCIATWIVNTDMDEFSPRARRRSALLTWQHIASLPPSLPVVYCGGFNTQKESTTGRFLLGRSREHGVVGDMRDTWPNARVRKNASLIRTYHGFKGNNQGTLEFLKLIFRALCLCWDRQTQDLHVDWILFRGRSLIPVSCEVINDNIDGFYPSSHYPIFAEFMLPRTVRLLEPPTQEEN</sequence>
<dbReference type="PANTHER" id="PTHR11963:SF23">
    <property type="entry name" value="CYTOSOL AMINOPEPTIDASE"/>
    <property type="match status" value="1"/>
</dbReference>
<keyword evidence="8" id="KW-0479">Metal-binding</keyword>
<evidence type="ECO:0000313" key="14">
    <source>
        <dbReference type="Proteomes" id="UP000796880"/>
    </source>
</evidence>
<name>A0A8K0HJW8_9ROSA</name>
<dbReference type="SUPFAM" id="SSF56219">
    <property type="entry name" value="DNase I-like"/>
    <property type="match status" value="1"/>
</dbReference>